<proteinExistence type="predicted"/>
<keyword evidence="2" id="KW-1185">Reference proteome</keyword>
<reference evidence="1 2" key="1">
    <citation type="journal article" date="2023" name="Insect Mol. Biol.">
        <title>Genome sequencing provides insights into the evolution of gene families encoding plant cell wall-degrading enzymes in longhorned beetles.</title>
        <authorList>
            <person name="Shin N.R."/>
            <person name="Okamura Y."/>
            <person name="Kirsch R."/>
            <person name="Pauchet Y."/>
        </authorList>
    </citation>
    <scope>NUCLEOTIDE SEQUENCE [LARGE SCALE GENOMIC DNA]</scope>
    <source>
        <strain evidence="1">EAD_L_NR</strain>
    </source>
</reference>
<name>A0AAV8VC81_9CUCU</name>
<dbReference type="EMBL" id="JANEYG010000156">
    <property type="protein sequence ID" value="KAJ8911911.1"/>
    <property type="molecule type" value="Genomic_DNA"/>
</dbReference>
<dbReference type="AlphaFoldDB" id="A0AAV8VC81"/>
<evidence type="ECO:0000313" key="1">
    <source>
        <dbReference type="EMBL" id="KAJ8911911.1"/>
    </source>
</evidence>
<evidence type="ECO:0000313" key="2">
    <source>
        <dbReference type="Proteomes" id="UP001159042"/>
    </source>
</evidence>
<accession>A0AAV8VC81</accession>
<gene>
    <name evidence="1" type="ORF">NQ315_012325</name>
</gene>
<comment type="caution">
    <text evidence="1">The sequence shown here is derived from an EMBL/GenBank/DDBJ whole genome shotgun (WGS) entry which is preliminary data.</text>
</comment>
<sequence length="99" mass="11476">MYQIESTSYISGVQKFKVGDIVRISKNKHVFAKVYTPNWTTKLFKITNPITCLLEDMRGQQIQGAFYAEELQKTTNPDVYLVEKVLRRKGKKYTLNGLI</sequence>
<dbReference type="PANTHER" id="PTHR46585:SF1">
    <property type="entry name" value="CHROMO DOMAIN-CONTAINING PROTEIN"/>
    <property type="match status" value="1"/>
</dbReference>
<dbReference type="Proteomes" id="UP001159042">
    <property type="component" value="Unassembled WGS sequence"/>
</dbReference>
<organism evidence="1 2">
    <name type="scientific">Exocentrus adspersus</name>
    <dbReference type="NCBI Taxonomy" id="1586481"/>
    <lineage>
        <taxon>Eukaryota</taxon>
        <taxon>Metazoa</taxon>
        <taxon>Ecdysozoa</taxon>
        <taxon>Arthropoda</taxon>
        <taxon>Hexapoda</taxon>
        <taxon>Insecta</taxon>
        <taxon>Pterygota</taxon>
        <taxon>Neoptera</taxon>
        <taxon>Endopterygota</taxon>
        <taxon>Coleoptera</taxon>
        <taxon>Polyphaga</taxon>
        <taxon>Cucujiformia</taxon>
        <taxon>Chrysomeloidea</taxon>
        <taxon>Cerambycidae</taxon>
        <taxon>Lamiinae</taxon>
        <taxon>Acanthocinini</taxon>
        <taxon>Exocentrus</taxon>
    </lineage>
</organism>
<protein>
    <submittedName>
        <fullName evidence="1">Uncharacterized protein</fullName>
    </submittedName>
</protein>
<dbReference type="PANTHER" id="PTHR46585">
    <property type="entry name" value="INTEGRASE CORE DOMAIN CONTAINING PROTEIN"/>
    <property type="match status" value="1"/>
</dbReference>